<dbReference type="PANTHER" id="PTHR30528:SF0">
    <property type="entry name" value="CYTOPLASMIC PROTEIN"/>
    <property type="match status" value="1"/>
</dbReference>
<dbReference type="KEGG" id="nsm:JO391_15925"/>
<dbReference type="AlphaFoldDB" id="A0A8G0ZV53"/>
<name>A0A8G0ZV53_9RHOB</name>
<dbReference type="RefSeq" id="WP_220661430.1">
    <property type="nucleotide sequence ID" value="NZ_CP069370.1"/>
</dbReference>
<evidence type="ECO:0000313" key="1">
    <source>
        <dbReference type="EMBL" id="QYZ69210.1"/>
    </source>
</evidence>
<keyword evidence="2" id="KW-1185">Reference proteome</keyword>
<dbReference type="Pfam" id="PF06224">
    <property type="entry name" value="AlkZ-like"/>
    <property type="match status" value="1"/>
</dbReference>
<proteinExistence type="predicted"/>
<organism evidence="1 2">
    <name type="scientific">Neotabrizicola shimadae</name>
    <dbReference type="NCBI Taxonomy" id="2807096"/>
    <lineage>
        <taxon>Bacteria</taxon>
        <taxon>Pseudomonadati</taxon>
        <taxon>Pseudomonadota</taxon>
        <taxon>Alphaproteobacteria</taxon>
        <taxon>Rhodobacterales</taxon>
        <taxon>Paracoccaceae</taxon>
        <taxon>Neotabrizicola</taxon>
    </lineage>
</organism>
<dbReference type="EMBL" id="CP069370">
    <property type="protein sequence ID" value="QYZ69210.1"/>
    <property type="molecule type" value="Genomic_DNA"/>
</dbReference>
<reference evidence="1" key="1">
    <citation type="submission" date="2021-02" db="EMBL/GenBank/DDBJ databases">
        <title>Rhodobacter shimadae sp. nov., an aerobic anoxygenic phototrophic bacterium isolated from a hot spring.</title>
        <authorList>
            <person name="Muramatsu S."/>
            <person name="Haruta S."/>
            <person name="Hirose S."/>
            <person name="Hanada S."/>
        </authorList>
    </citation>
    <scope>NUCLEOTIDE SEQUENCE</scope>
    <source>
        <strain evidence="1">N10</strain>
    </source>
</reference>
<gene>
    <name evidence="1" type="ORF">JO391_15925</name>
</gene>
<dbReference type="PANTHER" id="PTHR30528">
    <property type="entry name" value="CYTOPLASMIC PROTEIN"/>
    <property type="match status" value="1"/>
</dbReference>
<dbReference type="InterPro" id="IPR009351">
    <property type="entry name" value="AlkZ-like"/>
</dbReference>
<evidence type="ECO:0000313" key="2">
    <source>
        <dbReference type="Proteomes" id="UP000826300"/>
    </source>
</evidence>
<accession>A0A8G0ZV53</accession>
<protein>
    <submittedName>
        <fullName evidence="1">YcaQ family DNA glycosylase</fullName>
    </submittedName>
</protein>
<sequence length="412" mass="46799">MAEANILPNTLARRLFLEVHALAEPPAGPAKGAALQELIRRIGFVQVDSIATVERAHHMILWSRRPTYRPEDLARALERDRTLWEHWTHDASILPAEVFGHWKHRFARDRGRLVERWTGWQQAGFHEKFDEVLARVAEHGPVSAAEVGEGESRGSTGWWDWHPSKAALEYLWRVGELSVTRRENFRKVYDLTERVLPGHHREAEPSEEETLDWACASALDRLGFATSGELAAYWGLIGPEAAKGWVARALASGRVEPVEVEGADGTLRRSVAWPGWRARAEAVAEPPGRIRVLSPFDPMLRDRNRAERLFGFFYRIEIYVPEPRRVWGYYVFPVLEGDRIVGRLDARADRGAGVLRVRAFWPEAGVRWGAGREGRLMAELDRLARFAGCDRVELAPDWLRETVRARTPGPGV</sequence>
<dbReference type="Proteomes" id="UP000826300">
    <property type="component" value="Chromosome"/>
</dbReference>